<evidence type="ECO:0000256" key="1">
    <source>
        <dbReference type="SAM" id="MobiDB-lite"/>
    </source>
</evidence>
<reference evidence="2" key="1">
    <citation type="journal article" date="2015" name="Nature">
        <title>Complex archaea that bridge the gap between prokaryotes and eukaryotes.</title>
        <authorList>
            <person name="Spang A."/>
            <person name="Saw J.H."/>
            <person name="Jorgensen S.L."/>
            <person name="Zaremba-Niedzwiedzka K."/>
            <person name="Martijn J."/>
            <person name="Lind A.E."/>
            <person name="van Eijk R."/>
            <person name="Schleper C."/>
            <person name="Guy L."/>
            <person name="Ettema T.J."/>
        </authorList>
    </citation>
    <scope>NUCLEOTIDE SEQUENCE</scope>
</reference>
<gene>
    <name evidence="2" type="ORF">LCGC14_2011270</name>
</gene>
<evidence type="ECO:0000313" key="2">
    <source>
        <dbReference type="EMBL" id="KKL79793.1"/>
    </source>
</evidence>
<dbReference type="EMBL" id="LAZR01023064">
    <property type="protein sequence ID" value="KKL79793.1"/>
    <property type="molecule type" value="Genomic_DNA"/>
</dbReference>
<comment type="caution">
    <text evidence="2">The sequence shown here is derived from an EMBL/GenBank/DDBJ whole genome shotgun (WGS) entry which is preliminary data.</text>
</comment>
<accession>A0A0F9F0A2</accession>
<feature type="region of interest" description="Disordered" evidence="1">
    <location>
        <begin position="54"/>
        <end position="95"/>
    </location>
</feature>
<organism evidence="2">
    <name type="scientific">marine sediment metagenome</name>
    <dbReference type="NCBI Taxonomy" id="412755"/>
    <lineage>
        <taxon>unclassified sequences</taxon>
        <taxon>metagenomes</taxon>
        <taxon>ecological metagenomes</taxon>
    </lineage>
</organism>
<proteinExistence type="predicted"/>
<dbReference type="PROSITE" id="PS51318">
    <property type="entry name" value="TAT"/>
    <property type="match status" value="1"/>
</dbReference>
<dbReference type="AlphaFoldDB" id="A0A0F9F0A2"/>
<protein>
    <submittedName>
        <fullName evidence="2">Uncharacterized protein</fullName>
    </submittedName>
</protein>
<dbReference type="InterPro" id="IPR006311">
    <property type="entry name" value="TAT_signal"/>
</dbReference>
<sequence length="95" mass="9513">MAVSMTAQNGSIAMKSFPQTRRAVLVGGGATVIAGTSGLLVPAQAKALAPTPSMRGGANNYRPGAPLVDLPISASRSGPIQPKGMSATPRAMARP</sequence>
<name>A0A0F9F0A2_9ZZZZ</name>